<evidence type="ECO:0000313" key="3">
    <source>
        <dbReference type="EMBL" id="CAF9917735.1"/>
    </source>
</evidence>
<gene>
    <name evidence="3" type="ORF">GOMPHAMPRED_001363</name>
</gene>
<dbReference type="EMBL" id="CAJPDQ010000012">
    <property type="protein sequence ID" value="CAF9917735.1"/>
    <property type="molecule type" value="Genomic_DNA"/>
</dbReference>
<dbReference type="GO" id="GO:0043386">
    <property type="term" value="P:mycotoxin biosynthetic process"/>
    <property type="evidence" value="ECO:0007669"/>
    <property type="project" value="InterPro"/>
</dbReference>
<dbReference type="OrthoDB" id="3687641at2759"/>
<accession>A0A8H3IJE6</accession>
<evidence type="ECO:0000313" key="4">
    <source>
        <dbReference type="Proteomes" id="UP000664169"/>
    </source>
</evidence>
<name>A0A8H3IJE6_9LECA</name>
<keyword evidence="2" id="KW-0812">Transmembrane</keyword>
<keyword evidence="2" id="KW-1133">Transmembrane helix</keyword>
<keyword evidence="2" id="KW-0472">Membrane</keyword>
<dbReference type="Proteomes" id="UP000664169">
    <property type="component" value="Unassembled WGS sequence"/>
</dbReference>
<comment type="similarity">
    <text evidence="1">Belongs to the ustYa family.</text>
</comment>
<keyword evidence="4" id="KW-1185">Reference proteome</keyword>
<comment type="caution">
    <text evidence="3">The sequence shown here is derived from an EMBL/GenBank/DDBJ whole genome shotgun (WGS) entry which is preliminary data.</text>
</comment>
<dbReference type="AlphaFoldDB" id="A0A8H3IJE6"/>
<organism evidence="3 4">
    <name type="scientific">Gomphillus americanus</name>
    <dbReference type="NCBI Taxonomy" id="1940652"/>
    <lineage>
        <taxon>Eukaryota</taxon>
        <taxon>Fungi</taxon>
        <taxon>Dikarya</taxon>
        <taxon>Ascomycota</taxon>
        <taxon>Pezizomycotina</taxon>
        <taxon>Lecanoromycetes</taxon>
        <taxon>OSLEUM clade</taxon>
        <taxon>Ostropomycetidae</taxon>
        <taxon>Ostropales</taxon>
        <taxon>Graphidaceae</taxon>
        <taxon>Gomphilloideae</taxon>
        <taxon>Gomphillus</taxon>
    </lineage>
</organism>
<proteinExistence type="inferred from homology"/>
<dbReference type="Pfam" id="PF11807">
    <property type="entry name" value="UstYa"/>
    <property type="match status" value="1"/>
</dbReference>
<protein>
    <submittedName>
        <fullName evidence="3">Uncharacterized protein</fullName>
    </submittedName>
</protein>
<evidence type="ECO:0000256" key="1">
    <source>
        <dbReference type="ARBA" id="ARBA00035112"/>
    </source>
</evidence>
<sequence>MDYRHEPLSQRSSSDLSKDALLEKDDYHISSPRKTWGQQGPLLLLHGILITIYTAICFTVVWNANTQISEYKSCQIDTPARSALQEVKLRFDHHTSETEKYFGPPSEKLDNAWKEILDYQSFKFSKEEMTRYGRAHEGVELSDGTGYMGRILRILQSLRLLPNAESATHK</sequence>
<evidence type="ECO:0000256" key="2">
    <source>
        <dbReference type="SAM" id="Phobius"/>
    </source>
</evidence>
<reference evidence="3" key="1">
    <citation type="submission" date="2021-03" db="EMBL/GenBank/DDBJ databases">
        <authorList>
            <person name="Tagirdzhanova G."/>
        </authorList>
    </citation>
    <scope>NUCLEOTIDE SEQUENCE</scope>
</reference>
<dbReference type="InterPro" id="IPR021765">
    <property type="entry name" value="UstYa-like"/>
</dbReference>
<feature type="transmembrane region" description="Helical" evidence="2">
    <location>
        <begin position="42"/>
        <end position="64"/>
    </location>
</feature>